<dbReference type="InterPro" id="IPR000772">
    <property type="entry name" value="Ricin_B_lectin"/>
</dbReference>
<evidence type="ECO:0000313" key="4">
    <source>
        <dbReference type="Proteomes" id="UP000807342"/>
    </source>
</evidence>
<proteinExistence type="predicted"/>
<dbReference type="OrthoDB" id="2499440at2759"/>
<dbReference type="PROSITE" id="PS50231">
    <property type="entry name" value="RICIN_B_LECTIN"/>
    <property type="match status" value="1"/>
</dbReference>
<evidence type="ECO:0000256" key="1">
    <source>
        <dbReference type="SAM" id="SignalP"/>
    </source>
</evidence>
<keyword evidence="4" id="KW-1185">Reference proteome</keyword>
<gene>
    <name evidence="3" type="ORF">P691DRAFT_786365</name>
</gene>
<dbReference type="Pfam" id="PF14200">
    <property type="entry name" value="RicinB_lectin_2"/>
    <property type="match status" value="1"/>
</dbReference>
<dbReference type="Proteomes" id="UP000807342">
    <property type="component" value="Unassembled WGS sequence"/>
</dbReference>
<organism evidence="3 4">
    <name type="scientific">Macrolepiota fuliginosa MF-IS2</name>
    <dbReference type="NCBI Taxonomy" id="1400762"/>
    <lineage>
        <taxon>Eukaryota</taxon>
        <taxon>Fungi</taxon>
        <taxon>Dikarya</taxon>
        <taxon>Basidiomycota</taxon>
        <taxon>Agaricomycotina</taxon>
        <taxon>Agaricomycetes</taxon>
        <taxon>Agaricomycetidae</taxon>
        <taxon>Agaricales</taxon>
        <taxon>Agaricineae</taxon>
        <taxon>Agaricaceae</taxon>
        <taxon>Macrolepiota</taxon>
    </lineage>
</organism>
<dbReference type="AlphaFoldDB" id="A0A9P5X541"/>
<protein>
    <submittedName>
        <fullName evidence="3">Ricin B-like lectin</fullName>
    </submittedName>
</protein>
<comment type="caution">
    <text evidence="3">The sequence shown here is derived from an EMBL/GenBank/DDBJ whole genome shotgun (WGS) entry which is preliminary data.</text>
</comment>
<feature type="chain" id="PRO_5040267085" evidence="1">
    <location>
        <begin position="19"/>
        <end position="157"/>
    </location>
</feature>
<evidence type="ECO:0000313" key="3">
    <source>
        <dbReference type="EMBL" id="KAF9444662.1"/>
    </source>
</evidence>
<dbReference type="Gene3D" id="2.80.10.50">
    <property type="match status" value="1"/>
</dbReference>
<name>A0A9P5X541_9AGAR</name>
<feature type="domain" description="Ricin B lectin" evidence="2">
    <location>
        <begin position="20"/>
        <end position="155"/>
    </location>
</feature>
<keyword evidence="1" id="KW-0732">Signal</keyword>
<dbReference type="SUPFAM" id="SSF50370">
    <property type="entry name" value="Ricin B-like lectins"/>
    <property type="match status" value="1"/>
</dbReference>
<reference evidence="3" key="1">
    <citation type="submission" date="2020-11" db="EMBL/GenBank/DDBJ databases">
        <authorList>
            <consortium name="DOE Joint Genome Institute"/>
            <person name="Ahrendt S."/>
            <person name="Riley R."/>
            <person name="Andreopoulos W."/>
            <person name="Labutti K."/>
            <person name="Pangilinan J."/>
            <person name="Ruiz-Duenas F.J."/>
            <person name="Barrasa J.M."/>
            <person name="Sanchez-Garcia M."/>
            <person name="Camarero S."/>
            <person name="Miyauchi S."/>
            <person name="Serrano A."/>
            <person name="Linde D."/>
            <person name="Babiker R."/>
            <person name="Drula E."/>
            <person name="Ayuso-Fernandez I."/>
            <person name="Pacheco R."/>
            <person name="Padilla G."/>
            <person name="Ferreira P."/>
            <person name="Barriuso J."/>
            <person name="Kellner H."/>
            <person name="Castanera R."/>
            <person name="Alfaro M."/>
            <person name="Ramirez L."/>
            <person name="Pisabarro A.G."/>
            <person name="Kuo A."/>
            <person name="Tritt A."/>
            <person name="Lipzen A."/>
            <person name="He G."/>
            <person name="Yan M."/>
            <person name="Ng V."/>
            <person name="Cullen D."/>
            <person name="Martin F."/>
            <person name="Rosso M.-N."/>
            <person name="Henrissat B."/>
            <person name="Hibbett D."/>
            <person name="Martinez A.T."/>
            <person name="Grigoriev I.V."/>
        </authorList>
    </citation>
    <scope>NUCLEOTIDE SEQUENCE</scope>
    <source>
        <strain evidence="3">MF-IS2</strain>
    </source>
</reference>
<dbReference type="CDD" id="cd00161">
    <property type="entry name" value="beta-trefoil_Ricin-like"/>
    <property type="match status" value="1"/>
</dbReference>
<evidence type="ECO:0000259" key="2">
    <source>
        <dbReference type="SMART" id="SM00458"/>
    </source>
</evidence>
<dbReference type="EMBL" id="MU151357">
    <property type="protein sequence ID" value="KAF9444662.1"/>
    <property type="molecule type" value="Genomic_DNA"/>
</dbReference>
<dbReference type="InterPro" id="IPR035992">
    <property type="entry name" value="Ricin_B-like_lectins"/>
</dbReference>
<dbReference type="SMART" id="SM00458">
    <property type="entry name" value="RICIN"/>
    <property type="match status" value="1"/>
</dbReference>
<accession>A0A9P5X541</accession>
<sequence>MFAGPYLTLLIISTISLAQNTATYIRNADSGKLLDVDGASVAPGASVVLGDGHSGANKEWLFDSGYLVNRRSGLVLEIPGQGSVRPGTVLQQAGLRKIQDADRQLWTHDDQYRIISAYDRTLCVWCQDKNVCATGAKIVVDTCIFNEPTQQWMFDPV</sequence>
<feature type="signal peptide" evidence="1">
    <location>
        <begin position="1"/>
        <end position="18"/>
    </location>
</feature>